<dbReference type="Proteomes" id="UP000070401">
    <property type="component" value="Unassembled WGS sequence"/>
</dbReference>
<organism evidence="1 2">
    <name type="scientific">Fusobacterium nucleatum</name>
    <dbReference type="NCBI Taxonomy" id="851"/>
    <lineage>
        <taxon>Bacteria</taxon>
        <taxon>Fusobacteriati</taxon>
        <taxon>Fusobacteriota</taxon>
        <taxon>Fusobacteriia</taxon>
        <taxon>Fusobacteriales</taxon>
        <taxon>Fusobacteriaceae</taxon>
        <taxon>Fusobacterium</taxon>
    </lineage>
</organism>
<keyword evidence="2" id="KW-1185">Reference proteome</keyword>
<evidence type="ECO:0000313" key="2">
    <source>
        <dbReference type="Proteomes" id="UP000070401"/>
    </source>
</evidence>
<reference evidence="2" key="1">
    <citation type="submission" date="2016-01" db="EMBL/GenBank/DDBJ databases">
        <authorList>
            <person name="Mitreva M."/>
            <person name="Pepin K.H."/>
            <person name="Mihindukulasuriya K.A."/>
            <person name="Fulton R."/>
            <person name="Fronick C."/>
            <person name="O'Laughlin M."/>
            <person name="Miner T."/>
            <person name="Herter B."/>
            <person name="Rosa B.A."/>
            <person name="Cordes M."/>
            <person name="Tomlinson C."/>
            <person name="Wollam A."/>
            <person name="Palsikar V.B."/>
            <person name="Mardis E.R."/>
            <person name="Wilson R.K."/>
        </authorList>
    </citation>
    <scope>NUCLEOTIDE SEQUENCE [LARGE SCALE GENOMIC DNA]</scope>
    <source>
        <strain evidence="2">MJR7757B</strain>
    </source>
</reference>
<protein>
    <submittedName>
        <fullName evidence="1">Uncharacterized protein</fullName>
    </submittedName>
</protein>
<name>A0A133NHV1_FUSNU</name>
<accession>A0A133NHV1</accession>
<dbReference type="AlphaFoldDB" id="A0A133NHV1"/>
<sequence>MALQEHIMLRVNYKEILNAMARELDGAGDGISDFLKNYLLFMVQQMK</sequence>
<proteinExistence type="predicted"/>
<dbReference type="PATRIC" id="fig|851.8.peg.2101"/>
<dbReference type="EMBL" id="LRPY01000227">
    <property type="protein sequence ID" value="KXA15870.1"/>
    <property type="molecule type" value="Genomic_DNA"/>
</dbReference>
<comment type="caution">
    <text evidence="1">The sequence shown here is derived from an EMBL/GenBank/DDBJ whole genome shotgun (WGS) entry which is preliminary data.</text>
</comment>
<gene>
    <name evidence="1" type="ORF">HMPREF3221_02083</name>
</gene>
<evidence type="ECO:0000313" key="1">
    <source>
        <dbReference type="EMBL" id="KXA15870.1"/>
    </source>
</evidence>